<dbReference type="InterPro" id="IPR007922">
    <property type="entry name" value="DciA-like"/>
</dbReference>
<comment type="caution">
    <text evidence="1">The sequence shown here is derived from an EMBL/GenBank/DDBJ whole genome shotgun (WGS) entry which is preliminary data.</text>
</comment>
<proteinExistence type="predicted"/>
<reference evidence="1" key="1">
    <citation type="journal article" date="2014" name="Int. J. Syst. Evol. Microbiol.">
        <title>Complete genome sequence of Corynebacterium casei LMG S-19264T (=DSM 44701T), isolated from a smear-ripened cheese.</title>
        <authorList>
            <consortium name="US DOE Joint Genome Institute (JGI-PGF)"/>
            <person name="Walter F."/>
            <person name="Albersmeier A."/>
            <person name="Kalinowski J."/>
            <person name="Ruckert C."/>
        </authorList>
    </citation>
    <scope>NUCLEOTIDE SEQUENCE</scope>
    <source>
        <strain evidence="1">CGMCC 1.15254</strain>
    </source>
</reference>
<evidence type="ECO:0000313" key="1">
    <source>
        <dbReference type="EMBL" id="GGF61757.1"/>
    </source>
</evidence>
<dbReference type="RefSeq" id="WP_188663307.1">
    <property type="nucleotide sequence ID" value="NZ_BMHV01000008.1"/>
</dbReference>
<reference evidence="1" key="2">
    <citation type="submission" date="2020-09" db="EMBL/GenBank/DDBJ databases">
        <authorList>
            <person name="Sun Q."/>
            <person name="Zhou Y."/>
        </authorList>
    </citation>
    <scope>NUCLEOTIDE SEQUENCE</scope>
    <source>
        <strain evidence="1">CGMCC 1.15254</strain>
    </source>
</reference>
<evidence type="ECO:0000313" key="2">
    <source>
        <dbReference type="Proteomes" id="UP000632498"/>
    </source>
</evidence>
<dbReference type="Pfam" id="PF05258">
    <property type="entry name" value="DciA"/>
    <property type="match status" value="1"/>
</dbReference>
<dbReference type="Proteomes" id="UP000632498">
    <property type="component" value="Unassembled WGS sequence"/>
</dbReference>
<dbReference type="AlphaFoldDB" id="A0A917F969"/>
<protein>
    <submittedName>
        <fullName evidence="1">Uncharacterized protein</fullName>
    </submittedName>
</protein>
<organism evidence="1 2">
    <name type="scientific">Terasakiella brassicae</name>
    <dbReference type="NCBI Taxonomy" id="1634917"/>
    <lineage>
        <taxon>Bacteria</taxon>
        <taxon>Pseudomonadati</taxon>
        <taxon>Pseudomonadota</taxon>
        <taxon>Alphaproteobacteria</taxon>
        <taxon>Rhodospirillales</taxon>
        <taxon>Terasakiellaceae</taxon>
        <taxon>Terasakiella</taxon>
    </lineage>
</organism>
<gene>
    <name evidence="1" type="ORF">GCM10011332_14450</name>
</gene>
<name>A0A917F969_9PROT</name>
<dbReference type="EMBL" id="BMHV01000008">
    <property type="protein sequence ID" value="GGF61757.1"/>
    <property type="molecule type" value="Genomic_DNA"/>
</dbReference>
<accession>A0A917F969</accession>
<keyword evidence="2" id="KW-1185">Reference proteome</keyword>
<sequence>MYPLLDDFLIREERRRNRSLPKRFIAWLNADKGEKTAKHLERTLAKPGSENMAVQLLKKAEEAYKADDVYKKQDAKRKRSLKQFQKVFEDWLNGKPGTPYREEMLNAKDDMGRELARSDAERAFARANPHLLPDDYKDASKTRIRPVRNGYMKEVDDLTFDVIEPGLNQMGLVGADILRSWDKIVGQALAQNTRPERITFPPKERANATLFLKVRAGFNTIVQHHSAQIIFRINGHFGFRAVSEVRISKRPFDENETTGSQVSRKVLAQRVQPVAQLSPRMAELIHAIKDPEMRQAFEELGKVIEARNR</sequence>